<keyword evidence="3" id="KW-1185">Reference proteome</keyword>
<feature type="region of interest" description="Disordered" evidence="1">
    <location>
        <begin position="477"/>
        <end position="513"/>
    </location>
</feature>
<gene>
    <name evidence="2" type="ORF">B0H17DRAFT_1148970</name>
</gene>
<dbReference type="AlphaFoldDB" id="A0AAD7C6N5"/>
<accession>A0AAD7C6N5</accession>
<evidence type="ECO:0000313" key="2">
    <source>
        <dbReference type="EMBL" id="KAJ7640563.1"/>
    </source>
</evidence>
<sequence>MDFPEAGAVVCLTKTFQEGDPLLSPTKKWLDSHGQLVRPEGGWSIETATHAIIGRDSIFDTDSTTLSARVPASRASHSKFSKGCKTKCGYRPPAQKIECAFARECFNHLHFFDAFGCVGQHHLYYSQPRARVLHPYISKFYLVYYGIKEDISLERSTFFVDRNGQIFMFRSFRAQWLMDHVEEVEVTHDILTLSAISVTMVYGRQSSKRPHLTSWHVKHQAPVEAFMAQPIVKCIINWISELSRSYFRGLHTNSSKMRSGTKSAMASILSLDYSGICALMPGSTIKGVSTLARMQTRKPGWNMLAADIHTEMWHQQMWLVIWEAGVAPTVFNLLHQLGVNPLGLLSAEVIKLQKQISLNATSHVAEPVAGTINGEPTVTNCKPAHCEHQVIDETMRNSVVVREFGTTSNSLCIVRGGQAVYEFQVHGHGCAVMKIFRMDVARKVGNQGIVFVMGCGMQLTHILPPFLPTNLWLATSRSAATDSEKKTRRKQLGNDSGRAESRGEIRRDQIDRHSHMNLNANQELQVDFEAEIDWQLQ</sequence>
<evidence type="ECO:0000256" key="1">
    <source>
        <dbReference type="SAM" id="MobiDB-lite"/>
    </source>
</evidence>
<evidence type="ECO:0000313" key="3">
    <source>
        <dbReference type="Proteomes" id="UP001221757"/>
    </source>
</evidence>
<organism evidence="2 3">
    <name type="scientific">Mycena rosella</name>
    <name type="common">Pink bonnet</name>
    <name type="synonym">Agaricus rosellus</name>
    <dbReference type="NCBI Taxonomy" id="1033263"/>
    <lineage>
        <taxon>Eukaryota</taxon>
        <taxon>Fungi</taxon>
        <taxon>Dikarya</taxon>
        <taxon>Basidiomycota</taxon>
        <taxon>Agaricomycotina</taxon>
        <taxon>Agaricomycetes</taxon>
        <taxon>Agaricomycetidae</taxon>
        <taxon>Agaricales</taxon>
        <taxon>Marasmiineae</taxon>
        <taxon>Mycenaceae</taxon>
        <taxon>Mycena</taxon>
    </lineage>
</organism>
<reference evidence="2" key="1">
    <citation type="submission" date="2023-03" db="EMBL/GenBank/DDBJ databases">
        <title>Massive genome expansion in bonnet fungi (Mycena s.s.) driven by repeated elements and novel gene families across ecological guilds.</title>
        <authorList>
            <consortium name="Lawrence Berkeley National Laboratory"/>
            <person name="Harder C.B."/>
            <person name="Miyauchi S."/>
            <person name="Viragh M."/>
            <person name="Kuo A."/>
            <person name="Thoen E."/>
            <person name="Andreopoulos B."/>
            <person name="Lu D."/>
            <person name="Skrede I."/>
            <person name="Drula E."/>
            <person name="Henrissat B."/>
            <person name="Morin E."/>
            <person name="Kohler A."/>
            <person name="Barry K."/>
            <person name="LaButti K."/>
            <person name="Morin E."/>
            <person name="Salamov A."/>
            <person name="Lipzen A."/>
            <person name="Mereny Z."/>
            <person name="Hegedus B."/>
            <person name="Baldrian P."/>
            <person name="Stursova M."/>
            <person name="Weitz H."/>
            <person name="Taylor A."/>
            <person name="Grigoriev I.V."/>
            <person name="Nagy L.G."/>
            <person name="Martin F."/>
            <person name="Kauserud H."/>
        </authorList>
    </citation>
    <scope>NUCLEOTIDE SEQUENCE</scope>
    <source>
        <strain evidence="2">CBHHK067</strain>
    </source>
</reference>
<proteinExistence type="predicted"/>
<comment type="caution">
    <text evidence="2">The sequence shown here is derived from an EMBL/GenBank/DDBJ whole genome shotgun (WGS) entry which is preliminary data.</text>
</comment>
<feature type="compositionally biased region" description="Basic and acidic residues" evidence="1">
    <location>
        <begin position="497"/>
        <end position="513"/>
    </location>
</feature>
<name>A0AAD7C6N5_MYCRO</name>
<protein>
    <submittedName>
        <fullName evidence="2">Uncharacterized protein</fullName>
    </submittedName>
</protein>
<dbReference type="Proteomes" id="UP001221757">
    <property type="component" value="Unassembled WGS sequence"/>
</dbReference>
<dbReference type="EMBL" id="JARKIE010000427">
    <property type="protein sequence ID" value="KAJ7640563.1"/>
    <property type="molecule type" value="Genomic_DNA"/>
</dbReference>